<dbReference type="Proteomes" id="UP001166286">
    <property type="component" value="Unassembled WGS sequence"/>
</dbReference>
<evidence type="ECO:0000259" key="5">
    <source>
        <dbReference type="Pfam" id="PF04116"/>
    </source>
</evidence>
<evidence type="ECO:0000256" key="4">
    <source>
        <dbReference type="ARBA" id="ARBA00023136"/>
    </source>
</evidence>
<gene>
    <name evidence="6" type="ORF">JMJ35_005197</name>
</gene>
<organism evidence="6 7">
    <name type="scientific">Cladonia borealis</name>
    <dbReference type="NCBI Taxonomy" id="184061"/>
    <lineage>
        <taxon>Eukaryota</taxon>
        <taxon>Fungi</taxon>
        <taxon>Dikarya</taxon>
        <taxon>Ascomycota</taxon>
        <taxon>Pezizomycotina</taxon>
        <taxon>Lecanoromycetes</taxon>
        <taxon>OSLEUM clade</taxon>
        <taxon>Lecanoromycetidae</taxon>
        <taxon>Lecanorales</taxon>
        <taxon>Lecanorineae</taxon>
        <taxon>Cladoniaceae</taxon>
        <taxon>Cladonia</taxon>
    </lineage>
</organism>
<evidence type="ECO:0000256" key="2">
    <source>
        <dbReference type="ARBA" id="ARBA00022692"/>
    </source>
</evidence>
<keyword evidence="3" id="KW-1133">Transmembrane helix</keyword>
<keyword evidence="7" id="KW-1185">Reference proteome</keyword>
<dbReference type="GO" id="GO:0008610">
    <property type="term" value="P:lipid biosynthetic process"/>
    <property type="evidence" value="ECO:0007669"/>
    <property type="project" value="InterPro"/>
</dbReference>
<protein>
    <recommendedName>
        <fullName evidence="5">Fatty acid hydroxylase domain-containing protein</fullName>
    </recommendedName>
</protein>
<dbReference type="GO" id="GO:0016020">
    <property type="term" value="C:membrane"/>
    <property type="evidence" value="ECO:0007669"/>
    <property type="project" value="UniProtKB-SubCell"/>
</dbReference>
<evidence type="ECO:0000313" key="7">
    <source>
        <dbReference type="Proteomes" id="UP001166286"/>
    </source>
</evidence>
<feature type="domain" description="Fatty acid hydroxylase" evidence="5">
    <location>
        <begin position="151"/>
        <end position="278"/>
    </location>
</feature>
<comment type="caution">
    <text evidence="6">The sequence shown here is derived from an EMBL/GenBank/DDBJ whole genome shotgun (WGS) entry which is preliminary data.</text>
</comment>
<keyword evidence="4" id="KW-0472">Membrane</keyword>
<dbReference type="GO" id="GO:0016491">
    <property type="term" value="F:oxidoreductase activity"/>
    <property type="evidence" value="ECO:0007669"/>
    <property type="project" value="InterPro"/>
</dbReference>
<dbReference type="EMBL" id="JAFEKC020000011">
    <property type="protein sequence ID" value="KAK0512069.1"/>
    <property type="molecule type" value="Genomic_DNA"/>
</dbReference>
<dbReference type="Pfam" id="PF04116">
    <property type="entry name" value="FA_hydroxylase"/>
    <property type="match status" value="1"/>
</dbReference>
<accession>A0AA39V534</accession>
<dbReference type="PANTHER" id="PTHR11863">
    <property type="entry name" value="STEROL DESATURASE"/>
    <property type="match status" value="1"/>
</dbReference>
<name>A0AA39V534_9LECA</name>
<dbReference type="InterPro" id="IPR006694">
    <property type="entry name" value="Fatty_acid_hydroxylase"/>
</dbReference>
<keyword evidence="2" id="KW-0812">Transmembrane</keyword>
<evidence type="ECO:0000313" key="6">
    <source>
        <dbReference type="EMBL" id="KAK0512069.1"/>
    </source>
</evidence>
<dbReference type="InterPro" id="IPR050307">
    <property type="entry name" value="Sterol_Desaturase_Related"/>
</dbReference>
<comment type="subcellular location">
    <subcellularLocation>
        <location evidence="1">Membrane</location>
    </subcellularLocation>
</comment>
<reference evidence="6" key="1">
    <citation type="submission" date="2023-03" db="EMBL/GenBank/DDBJ databases">
        <title>Complete genome of Cladonia borealis.</title>
        <authorList>
            <person name="Park H."/>
        </authorList>
    </citation>
    <scope>NUCLEOTIDE SEQUENCE</scope>
    <source>
        <strain evidence="6">ANT050790</strain>
    </source>
</reference>
<evidence type="ECO:0000256" key="3">
    <source>
        <dbReference type="ARBA" id="ARBA00022989"/>
    </source>
</evidence>
<sequence length="320" mass="36797">MPTLQFVFSHISSPLTQIGVMGPLTRLGSLLSCTPSFATWWDRFCRGTSAWQVELTVTVFVQLVGFWLPATIYQLIDVCFPNCSRAHKHQPDPRRQPNGRQIAHCIRYAFFVTLGDIALQIGFGYLTDFRPVFIISPTLPTLKETMRQFAYGNIAREVLAYYVHRVLHHPQLYARHHKLHHSFTAPIAFTGLYTTPVEHFFADIIPIVLPLALIAHFWEPVHILSFNIFLISVLLVGTAEHSGYDFAQPPVSKAHDLHHEKFNVNYGSLHFMDWLHGTNVSERGSLDGREGNRRTWNFNENTLIRRLLHPWTIKHIPGWD</sequence>
<proteinExistence type="predicted"/>
<dbReference type="AlphaFoldDB" id="A0AA39V534"/>
<evidence type="ECO:0000256" key="1">
    <source>
        <dbReference type="ARBA" id="ARBA00004370"/>
    </source>
</evidence>
<dbReference type="GO" id="GO:0005506">
    <property type="term" value="F:iron ion binding"/>
    <property type="evidence" value="ECO:0007669"/>
    <property type="project" value="InterPro"/>
</dbReference>